<accession>A0A3B0JMJ2</accession>
<dbReference type="InterPro" id="IPR016073">
    <property type="entry name" value="Skp1_comp_POZ"/>
</dbReference>
<dbReference type="FunFam" id="3.30.710.10:FF:000026">
    <property type="entry name" value="E3 ubiquitin ligase complex SCF subunit"/>
    <property type="match status" value="1"/>
</dbReference>
<evidence type="ECO:0000313" key="6">
    <source>
        <dbReference type="EMBL" id="SPP74779.1"/>
    </source>
</evidence>
<dbReference type="SUPFAM" id="SSF81382">
    <property type="entry name" value="Skp1 dimerisation domain-like"/>
    <property type="match status" value="1"/>
</dbReference>
<comment type="similarity">
    <text evidence="1 3">Belongs to the SKP1 family.</text>
</comment>
<dbReference type="CDD" id="cd18322">
    <property type="entry name" value="BTB_POZ_SKP1"/>
    <property type="match status" value="1"/>
</dbReference>
<keyword evidence="7" id="KW-1185">Reference proteome</keyword>
<dbReference type="OMA" id="ANMIKGH"/>
<evidence type="ECO:0000256" key="1">
    <source>
        <dbReference type="ARBA" id="ARBA00009993"/>
    </source>
</evidence>
<dbReference type="InterPro" id="IPR016897">
    <property type="entry name" value="SKP1"/>
</dbReference>
<dbReference type="OrthoDB" id="2342932at2759"/>
<keyword evidence="6" id="KW-0418">Kinase</keyword>
<feature type="domain" description="SKP1 component POZ" evidence="5">
    <location>
        <begin position="2"/>
        <end position="68"/>
    </location>
</feature>
<evidence type="ECO:0000313" key="7">
    <source>
        <dbReference type="Proteomes" id="UP000268350"/>
    </source>
</evidence>
<dbReference type="EMBL" id="OUUW01000001">
    <property type="protein sequence ID" value="SPP74779.1"/>
    <property type="molecule type" value="Genomic_DNA"/>
</dbReference>
<dbReference type="SMART" id="SM00512">
    <property type="entry name" value="Skp1"/>
    <property type="match status" value="1"/>
</dbReference>
<dbReference type="STRING" id="7266.A0A3B0JMJ2"/>
<gene>
    <name evidence="6" type="ORF">DGUA_6G002468</name>
</gene>
<dbReference type="AlphaFoldDB" id="A0A3B0JMJ2"/>
<evidence type="ECO:0000256" key="2">
    <source>
        <dbReference type="ARBA" id="ARBA00022786"/>
    </source>
</evidence>
<dbReference type="PANTHER" id="PTHR11165">
    <property type="entry name" value="SKP1"/>
    <property type="match status" value="1"/>
</dbReference>
<evidence type="ECO:0000259" key="5">
    <source>
        <dbReference type="Pfam" id="PF03931"/>
    </source>
</evidence>
<dbReference type="PIRSF" id="PIRSF028729">
    <property type="entry name" value="E3_ubiquit_lig_SCF_Skp"/>
    <property type="match status" value="1"/>
</dbReference>
<comment type="pathway">
    <text evidence="3">Protein modification; protein ubiquitination.</text>
</comment>
<dbReference type="InterPro" id="IPR001232">
    <property type="entry name" value="SKP1-like"/>
</dbReference>
<dbReference type="Proteomes" id="UP000268350">
    <property type="component" value="Unassembled WGS sequence"/>
</dbReference>
<reference evidence="7" key="1">
    <citation type="submission" date="2018-01" db="EMBL/GenBank/DDBJ databases">
        <authorList>
            <person name="Alioto T."/>
            <person name="Alioto T."/>
        </authorList>
    </citation>
    <scope>NUCLEOTIDE SEQUENCE [LARGE SCALE GENOMIC DNA]</scope>
</reference>
<evidence type="ECO:0000259" key="4">
    <source>
        <dbReference type="Pfam" id="PF01466"/>
    </source>
</evidence>
<dbReference type="GO" id="GO:0016567">
    <property type="term" value="P:protein ubiquitination"/>
    <property type="evidence" value="ECO:0007669"/>
    <property type="project" value="UniProtKB-UniPathway"/>
</dbReference>
<name>A0A3B0JMJ2_DROGU</name>
<dbReference type="InterPro" id="IPR011333">
    <property type="entry name" value="SKP1/BTB/POZ_sf"/>
</dbReference>
<organism evidence="6 7">
    <name type="scientific">Drosophila guanche</name>
    <name type="common">Fruit fly</name>
    <dbReference type="NCBI Taxonomy" id="7266"/>
    <lineage>
        <taxon>Eukaryota</taxon>
        <taxon>Metazoa</taxon>
        <taxon>Ecdysozoa</taxon>
        <taxon>Arthropoda</taxon>
        <taxon>Hexapoda</taxon>
        <taxon>Insecta</taxon>
        <taxon>Pterygota</taxon>
        <taxon>Neoptera</taxon>
        <taxon>Endopterygota</taxon>
        <taxon>Diptera</taxon>
        <taxon>Brachycera</taxon>
        <taxon>Muscomorpha</taxon>
        <taxon>Ephydroidea</taxon>
        <taxon>Drosophilidae</taxon>
        <taxon>Drosophila</taxon>
        <taxon>Sophophora</taxon>
    </lineage>
</organism>
<dbReference type="Pfam" id="PF03931">
    <property type="entry name" value="Skp1_POZ"/>
    <property type="match status" value="1"/>
</dbReference>
<evidence type="ECO:0000256" key="3">
    <source>
        <dbReference type="PIRNR" id="PIRNR028729"/>
    </source>
</evidence>
<dbReference type="Gene3D" id="3.30.710.10">
    <property type="entry name" value="Potassium Channel Kv1.1, Chain A"/>
    <property type="match status" value="1"/>
</dbReference>
<dbReference type="InterPro" id="IPR036296">
    <property type="entry name" value="SKP1-like_dim_sf"/>
</dbReference>
<dbReference type="GO" id="GO:0016301">
    <property type="term" value="F:kinase activity"/>
    <property type="evidence" value="ECO:0007669"/>
    <property type="project" value="UniProtKB-KW"/>
</dbReference>
<dbReference type="Pfam" id="PF01466">
    <property type="entry name" value="Skp1"/>
    <property type="match status" value="1"/>
</dbReference>
<keyword evidence="6" id="KW-0808">Transferase</keyword>
<dbReference type="GO" id="GO:0006511">
    <property type="term" value="P:ubiquitin-dependent protein catabolic process"/>
    <property type="evidence" value="ECO:0007669"/>
    <property type="project" value="InterPro"/>
</dbReference>
<keyword evidence="2 3" id="KW-0833">Ubl conjugation pathway</keyword>
<dbReference type="SUPFAM" id="SSF54695">
    <property type="entry name" value="POZ domain"/>
    <property type="match status" value="1"/>
</dbReference>
<proteinExistence type="inferred from homology"/>
<dbReference type="UniPathway" id="UPA00143"/>
<dbReference type="InterPro" id="IPR016072">
    <property type="entry name" value="Skp1_comp_dimer"/>
</dbReference>
<protein>
    <submittedName>
        <fullName evidence="6">Blast:S-phase kinase-associated protein 1</fullName>
    </submittedName>
</protein>
<sequence length="165" mass="18458">MPVIRLESSDGVVFDTDAETAKCSGTIRHMLEDCRLEDEVKEQPLIPVPNVNSTTLQKILSWAQYHRNDVPPAEDDETEQCPICQWDADFLATVDQGTLFELIMAANYLDIRALLNAACQTVANMIKGHTPDEIRLIFNIPREATEEDLCEIESSVSSSDSEDDN</sequence>
<feature type="domain" description="SKP1 component dimerisation" evidence="4">
    <location>
        <begin position="114"/>
        <end position="152"/>
    </location>
</feature>